<dbReference type="AlphaFoldDB" id="A0A7R9PV27"/>
<feature type="transmembrane region" description="Helical" evidence="1">
    <location>
        <begin position="616"/>
        <end position="641"/>
    </location>
</feature>
<dbReference type="Proteomes" id="UP000759131">
    <property type="component" value="Unassembled WGS sequence"/>
</dbReference>
<protein>
    <submittedName>
        <fullName evidence="2">Uncharacterized protein</fullName>
    </submittedName>
</protein>
<organism evidence="2">
    <name type="scientific">Medioppia subpectinata</name>
    <dbReference type="NCBI Taxonomy" id="1979941"/>
    <lineage>
        <taxon>Eukaryota</taxon>
        <taxon>Metazoa</taxon>
        <taxon>Ecdysozoa</taxon>
        <taxon>Arthropoda</taxon>
        <taxon>Chelicerata</taxon>
        <taxon>Arachnida</taxon>
        <taxon>Acari</taxon>
        <taxon>Acariformes</taxon>
        <taxon>Sarcoptiformes</taxon>
        <taxon>Oribatida</taxon>
        <taxon>Brachypylina</taxon>
        <taxon>Oppioidea</taxon>
        <taxon>Oppiidae</taxon>
        <taxon>Medioppia</taxon>
    </lineage>
</organism>
<keyword evidence="1" id="KW-0812">Transmembrane</keyword>
<keyword evidence="3" id="KW-1185">Reference proteome</keyword>
<dbReference type="EMBL" id="CAJPIZ010000752">
    <property type="protein sequence ID" value="CAG2102210.1"/>
    <property type="molecule type" value="Genomic_DNA"/>
</dbReference>
<proteinExistence type="predicted"/>
<feature type="transmembrane region" description="Helical" evidence="1">
    <location>
        <begin position="348"/>
        <end position="366"/>
    </location>
</feature>
<gene>
    <name evidence="2" type="ORF">OSB1V03_LOCUS2250</name>
</gene>
<sequence length="655" mass="75720">MLNTFDKIGGCTLPNYGRNRTQPVGAECRVLSPYQHSMDTQNYCVTIFSQWSGVRFRKTLVKHEWLIKSSPDKCFVGLTRDECLIRCRIEEGLARYSTLSPLYLSYESGNHSLYFANYINSSDFDDLCDSRCDDRVECVQYFYSIEYNTERAPNLADGYAIVVEFPSEPTTVYEIIRKMPFEEFLCLLGSISSLWFGFSLLLLTRFCEKIVTDWAFNATKKPLEALMSVYPPLLTYNEWETVSGDNTSVLYYQYCGPFILLLRTLSSYIDTNFVIKAHQKERIVDLSTALTSDIIVYPVTSASNYLQHMGYELSTTIGSVMGDMFISKPIFYERPVFDFLTDCWDEEIYYWILLSVLVFSLVLGLKYQSTGKFIENIWHFSTILLSDYMPFRGRRLVVSDRRFVGPWLIVCAILLPAYSRVMYWKIIGGDHHYGVGVDNLWQLYAQPEWQNSKIFVVDTDPFVTPDYYRKDLMPVRVMANRVDYIDGIDMYFNTSLFWDMFDRVVAQNAVIKIDRLFGHHLLASARLAYRYVRNVDYTMADSWLKSRDYRLAVGDAIPTYIFNWIIGRMKESGVFDRQVIQSSMMYGFGPNVYDNDVAGGDGNVNKVITLDQMMGVFWLFGLGVAVSIGAQFTEFIARLIFPSAPIHKVNYHLCL</sequence>
<evidence type="ECO:0000256" key="1">
    <source>
        <dbReference type="SAM" id="Phobius"/>
    </source>
</evidence>
<keyword evidence="1" id="KW-0472">Membrane</keyword>
<accession>A0A7R9PV27</accession>
<name>A0A7R9PV27_9ACAR</name>
<keyword evidence="1" id="KW-1133">Transmembrane helix</keyword>
<reference evidence="2" key="1">
    <citation type="submission" date="2020-11" db="EMBL/GenBank/DDBJ databases">
        <authorList>
            <person name="Tran Van P."/>
        </authorList>
    </citation>
    <scope>NUCLEOTIDE SEQUENCE</scope>
</reference>
<evidence type="ECO:0000313" key="2">
    <source>
        <dbReference type="EMBL" id="CAD7621780.1"/>
    </source>
</evidence>
<dbReference type="EMBL" id="OC855327">
    <property type="protein sequence ID" value="CAD7621780.1"/>
    <property type="molecule type" value="Genomic_DNA"/>
</dbReference>
<evidence type="ECO:0000313" key="3">
    <source>
        <dbReference type="Proteomes" id="UP000759131"/>
    </source>
</evidence>